<dbReference type="EMBL" id="BONQ01000077">
    <property type="protein sequence ID" value="GIG46730.1"/>
    <property type="molecule type" value="Genomic_DNA"/>
</dbReference>
<evidence type="ECO:0008006" key="3">
    <source>
        <dbReference type="Google" id="ProtNLM"/>
    </source>
</evidence>
<sequence>MLAPDTRTLLLDALRPPPGSQLTRAVALTFTLDLDSLLVAPLAFAAHNLRESMDPVVIMESVRRCADRIDVFCQSGRVAVPPGESALLAFLEPMVHTVRKPRPGRLFHPKLWVLRFLDDVTGEVSLRLLVLSRNLTKDRSWDVCLRLDGVRGSRPVGANKPLADLLRHTLKLAVAPLPAPRLEAIETLIEDLRRAEWTAPDGVDEVRFHALGVPGHRPPNFDGARHLVISPFCTEDGLLLCAPGDRRMVIGRQEELDRLPDETLAHAECFVVSELAGLPEDESSNGLEILSGLHAKVYVVEQGAAARLLIGSANATGAAFGGNVEVLVELAGRRADLGIDSMVGPETDLRGVLEPYERGEPVELDEDAELLIDLVGDIAELPLVATVQADAERYAITLTSEDALPAAQGVRLTAELHTRRGEAATLVAGQPVSATFTGLALTDITPFVIITAELGDARERTIVVATLVGDPDDRLDHVLAEQIDTVEKFQRFLLLMLGLGAEAAAVPLVEGEGGGSANWRTGLGGIFELLINALAEHPERLDDLANLIARIEARGANLWPDEFSTLWAVVVQARQAELEEARA</sequence>
<accession>A0A919PQN3</accession>
<gene>
    <name evidence="1" type="ORF">Dsi01nite_047710</name>
</gene>
<organism evidence="1 2">
    <name type="scientific">Dactylosporangium siamense</name>
    <dbReference type="NCBI Taxonomy" id="685454"/>
    <lineage>
        <taxon>Bacteria</taxon>
        <taxon>Bacillati</taxon>
        <taxon>Actinomycetota</taxon>
        <taxon>Actinomycetes</taxon>
        <taxon>Micromonosporales</taxon>
        <taxon>Micromonosporaceae</taxon>
        <taxon>Dactylosporangium</taxon>
    </lineage>
</organism>
<protein>
    <recommendedName>
        <fullName evidence="3">PLD phosphodiesterase domain-containing protein</fullName>
    </recommendedName>
</protein>
<dbReference type="InterPro" id="IPR059166">
    <property type="entry name" value="PLD-like_cat"/>
</dbReference>
<dbReference type="AlphaFoldDB" id="A0A919PQN3"/>
<proteinExistence type="predicted"/>
<comment type="caution">
    <text evidence="1">The sequence shown here is derived from an EMBL/GenBank/DDBJ whole genome shotgun (WGS) entry which is preliminary data.</text>
</comment>
<evidence type="ECO:0000313" key="1">
    <source>
        <dbReference type="EMBL" id="GIG46730.1"/>
    </source>
</evidence>
<reference evidence="1" key="1">
    <citation type="submission" date="2021-01" db="EMBL/GenBank/DDBJ databases">
        <title>Whole genome shotgun sequence of Dactylosporangium siamense NBRC 106093.</title>
        <authorList>
            <person name="Komaki H."/>
            <person name="Tamura T."/>
        </authorList>
    </citation>
    <scope>NUCLEOTIDE SEQUENCE</scope>
    <source>
        <strain evidence="1">NBRC 106093</strain>
    </source>
</reference>
<dbReference type="Proteomes" id="UP000660611">
    <property type="component" value="Unassembled WGS sequence"/>
</dbReference>
<evidence type="ECO:0000313" key="2">
    <source>
        <dbReference type="Proteomes" id="UP000660611"/>
    </source>
</evidence>
<dbReference type="Gene3D" id="3.30.870.10">
    <property type="entry name" value="Endonuclease Chain A"/>
    <property type="match status" value="1"/>
</dbReference>
<name>A0A919PQN3_9ACTN</name>
<keyword evidence="2" id="KW-1185">Reference proteome</keyword>
<dbReference type="CDD" id="cd09176">
    <property type="entry name" value="PLDc_unchar6"/>
    <property type="match status" value="1"/>
</dbReference>